<dbReference type="OrthoDB" id="10677852at2759"/>
<name>A0A1E3PZW6_LIPST</name>
<feature type="region of interest" description="Disordered" evidence="1">
    <location>
        <begin position="42"/>
        <end position="107"/>
    </location>
</feature>
<protein>
    <submittedName>
        <fullName evidence="2">Uncharacterized protein</fullName>
    </submittedName>
</protein>
<dbReference type="EMBL" id="KV454299">
    <property type="protein sequence ID" value="ODQ70951.1"/>
    <property type="molecule type" value="Genomic_DNA"/>
</dbReference>
<accession>A0A1E3PZW6</accession>
<evidence type="ECO:0000256" key="1">
    <source>
        <dbReference type="SAM" id="MobiDB-lite"/>
    </source>
</evidence>
<feature type="compositionally biased region" description="Polar residues" evidence="1">
    <location>
        <begin position="74"/>
        <end position="85"/>
    </location>
</feature>
<evidence type="ECO:0000313" key="2">
    <source>
        <dbReference type="EMBL" id="ODQ70951.1"/>
    </source>
</evidence>
<feature type="compositionally biased region" description="Basic and acidic residues" evidence="1">
    <location>
        <begin position="46"/>
        <end position="69"/>
    </location>
</feature>
<dbReference type="Proteomes" id="UP000094385">
    <property type="component" value="Unassembled WGS sequence"/>
</dbReference>
<feature type="compositionally biased region" description="Basic and acidic residues" evidence="1">
    <location>
        <begin position="93"/>
        <end position="102"/>
    </location>
</feature>
<proteinExistence type="predicted"/>
<reference evidence="2 3" key="1">
    <citation type="journal article" date="2016" name="Proc. Natl. Acad. Sci. U.S.A.">
        <title>Comparative genomics of biotechnologically important yeasts.</title>
        <authorList>
            <person name="Riley R."/>
            <person name="Haridas S."/>
            <person name="Wolfe K.H."/>
            <person name="Lopes M.R."/>
            <person name="Hittinger C.T."/>
            <person name="Goeker M."/>
            <person name="Salamov A.A."/>
            <person name="Wisecaver J.H."/>
            <person name="Long T.M."/>
            <person name="Calvey C.H."/>
            <person name="Aerts A.L."/>
            <person name="Barry K.W."/>
            <person name="Choi C."/>
            <person name="Clum A."/>
            <person name="Coughlan A.Y."/>
            <person name="Deshpande S."/>
            <person name="Douglass A.P."/>
            <person name="Hanson S.J."/>
            <person name="Klenk H.-P."/>
            <person name="LaButti K.M."/>
            <person name="Lapidus A."/>
            <person name="Lindquist E.A."/>
            <person name="Lipzen A.M."/>
            <person name="Meier-Kolthoff J.P."/>
            <person name="Ohm R.A."/>
            <person name="Otillar R.P."/>
            <person name="Pangilinan J.L."/>
            <person name="Peng Y."/>
            <person name="Rokas A."/>
            <person name="Rosa C.A."/>
            <person name="Scheuner C."/>
            <person name="Sibirny A.A."/>
            <person name="Slot J.C."/>
            <person name="Stielow J.B."/>
            <person name="Sun H."/>
            <person name="Kurtzman C.P."/>
            <person name="Blackwell M."/>
            <person name="Grigoriev I.V."/>
            <person name="Jeffries T.W."/>
        </authorList>
    </citation>
    <scope>NUCLEOTIDE SEQUENCE [LARGE SCALE GENOMIC DNA]</scope>
    <source>
        <strain evidence="2 3">NRRL Y-11557</strain>
    </source>
</reference>
<keyword evidence="3" id="KW-1185">Reference proteome</keyword>
<feature type="region of interest" description="Disordered" evidence="1">
    <location>
        <begin position="210"/>
        <end position="231"/>
    </location>
</feature>
<gene>
    <name evidence="2" type="ORF">LIPSTDRAFT_106842</name>
</gene>
<dbReference type="AlphaFoldDB" id="A0A1E3PZW6"/>
<evidence type="ECO:0000313" key="3">
    <source>
        <dbReference type="Proteomes" id="UP000094385"/>
    </source>
</evidence>
<organism evidence="2 3">
    <name type="scientific">Lipomyces starkeyi NRRL Y-11557</name>
    <dbReference type="NCBI Taxonomy" id="675824"/>
    <lineage>
        <taxon>Eukaryota</taxon>
        <taxon>Fungi</taxon>
        <taxon>Dikarya</taxon>
        <taxon>Ascomycota</taxon>
        <taxon>Saccharomycotina</taxon>
        <taxon>Lipomycetes</taxon>
        <taxon>Lipomycetales</taxon>
        <taxon>Lipomycetaceae</taxon>
        <taxon>Lipomyces</taxon>
    </lineage>
</organism>
<sequence length="355" mass="39591">MVYPRRLIERQRKGLYISPEQQVQIDAYRLRERLRQRGIRNRRLSRASEHEHEPEHEHNHDYDCLRDPDLEQDLNLQSPATSPGNVDNDDTYQDSHDFATHTDDDDADCSAITTHDYTSDLSLQQSQPVPSVPNQIDVHDLLSSLNTDVDDQADDNYFPNTDTSLNSMSTNQDLFQLLEMTASTFHGLGQSSSACEVPAHVVSRQQIHTPSAAYTSASSEPSTSYLSNHDSSVSDSTIDAALYVMSAPSSYKSLDSVLSTCSFSNTPQDESDTEAEYTAGQSTAAYYTPRSDYCSLFTSTPVSGLLSVSTSPDLGIVDSLLWPDKLVEFDMVYPPSPALMLQRERRFSDTAGFFI</sequence>